<dbReference type="InterPro" id="IPR003661">
    <property type="entry name" value="HisK_dim/P_dom"/>
</dbReference>
<comment type="subcellular location">
    <subcellularLocation>
        <location evidence="2">Membrane</location>
        <topology evidence="2">Multi-pass membrane protein</topology>
    </subcellularLocation>
</comment>
<dbReference type="EMBL" id="FXUL01000001">
    <property type="protein sequence ID" value="SMP41010.1"/>
    <property type="molecule type" value="Genomic_DNA"/>
</dbReference>
<dbReference type="CDD" id="cd00075">
    <property type="entry name" value="HATPase"/>
    <property type="match status" value="1"/>
</dbReference>
<dbReference type="Gene3D" id="1.10.287.130">
    <property type="match status" value="1"/>
</dbReference>
<dbReference type="Pfam" id="PF00512">
    <property type="entry name" value="HisKA"/>
    <property type="match status" value="1"/>
</dbReference>
<feature type="domain" description="Histidine kinase" evidence="14">
    <location>
        <begin position="324"/>
        <end position="539"/>
    </location>
</feature>
<dbReference type="PROSITE" id="PS50109">
    <property type="entry name" value="HIS_KIN"/>
    <property type="match status" value="1"/>
</dbReference>
<protein>
    <recommendedName>
        <fullName evidence="3">histidine kinase</fullName>
        <ecNumber evidence="3">2.7.13.3</ecNumber>
    </recommendedName>
</protein>
<evidence type="ECO:0000256" key="13">
    <source>
        <dbReference type="SAM" id="Phobius"/>
    </source>
</evidence>
<evidence type="ECO:0000256" key="12">
    <source>
        <dbReference type="ARBA" id="ARBA00023136"/>
    </source>
</evidence>
<dbReference type="InterPro" id="IPR035965">
    <property type="entry name" value="PAS-like_dom_sf"/>
</dbReference>
<evidence type="ECO:0000259" key="14">
    <source>
        <dbReference type="PROSITE" id="PS50109"/>
    </source>
</evidence>
<name>A0ABY1PTM5_9BURK</name>
<dbReference type="SMART" id="SM00388">
    <property type="entry name" value="HisKA"/>
    <property type="match status" value="1"/>
</dbReference>
<dbReference type="CDD" id="cd00130">
    <property type="entry name" value="PAS"/>
    <property type="match status" value="1"/>
</dbReference>
<gene>
    <name evidence="15" type="ORF">SAMN06295970_10143</name>
</gene>
<keyword evidence="11" id="KW-0902">Two-component regulatory system</keyword>
<keyword evidence="4" id="KW-0597">Phosphoprotein</keyword>
<dbReference type="Pfam" id="PF13188">
    <property type="entry name" value="PAS_8"/>
    <property type="match status" value="1"/>
</dbReference>
<dbReference type="EC" id="2.7.13.3" evidence="3"/>
<feature type="transmembrane region" description="Helical" evidence="13">
    <location>
        <begin position="46"/>
        <end position="68"/>
    </location>
</feature>
<dbReference type="InterPro" id="IPR000014">
    <property type="entry name" value="PAS"/>
</dbReference>
<accession>A0ABY1PTM5</accession>
<feature type="transmembrane region" description="Helical" evidence="13">
    <location>
        <begin position="74"/>
        <end position="94"/>
    </location>
</feature>
<dbReference type="InterPro" id="IPR050351">
    <property type="entry name" value="BphY/WalK/GraS-like"/>
</dbReference>
<dbReference type="Gene3D" id="3.30.565.10">
    <property type="entry name" value="Histidine kinase-like ATPase, C-terminal domain"/>
    <property type="match status" value="1"/>
</dbReference>
<evidence type="ECO:0000256" key="7">
    <source>
        <dbReference type="ARBA" id="ARBA00022741"/>
    </source>
</evidence>
<evidence type="ECO:0000256" key="8">
    <source>
        <dbReference type="ARBA" id="ARBA00022777"/>
    </source>
</evidence>
<evidence type="ECO:0000256" key="5">
    <source>
        <dbReference type="ARBA" id="ARBA00022679"/>
    </source>
</evidence>
<dbReference type="PANTHER" id="PTHR42878:SF7">
    <property type="entry name" value="SENSOR HISTIDINE KINASE GLRK"/>
    <property type="match status" value="1"/>
</dbReference>
<dbReference type="Gene3D" id="3.30.450.20">
    <property type="entry name" value="PAS domain"/>
    <property type="match status" value="1"/>
</dbReference>
<evidence type="ECO:0000256" key="3">
    <source>
        <dbReference type="ARBA" id="ARBA00012438"/>
    </source>
</evidence>
<keyword evidence="9" id="KW-0067">ATP-binding</keyword>
<keyword evidence="8 15" id="KW-0418">Kinase</keyword>
<proteinExistence type="predicted"/>
<dbReference type="InterPro" id="IPR003594">
    <property type="entry name" value="HATPase_dom"/>
</dbReference>
<sequence length="540" mass="58921">MPQVRSRETLWRTLQTFNITRIAIAVVLLAYLSINARQGFWLYEGFLYRETCAAYLMLALGFAITSAWHKRQLLLQLSAGIVADLMLITILYVAAGGARSGLAILYLFPLAGSAVLAPMMLALFFTALVALAMLLESAYQLLNFPSDSTISQAGLYGAAFFAAVYVLNRLAARLIRQEQLATEHRAGLQVQQAINQLVIADMGDGVLVAGRDTTIFTVNPAAERMLGLAGAEGAHRDRLDNVAWLAPIAEAYFSWRRNAAGAAPAFVVLKPAEGATVHLRLRFASIGTAGDANERVVVFLQNVSEIEDRAQELKLASMGRLTASIAHEVRNPLSAIGHAGSLLGEDATDPVQLRLVHIINENVGRLNRMIEDILRLSRKAQPGSAPLGLDAVLPEIVEEFRDMHALRPGLIHLGTLDAGQVLFDPLHLREVIVNLLSNAMRYASGRDASIRLFVVTDAAHRRELHVQDDGAAITPEVRAHLFEPFYTTSSKGTGLGLYLARELCMNNGAMLDYEYRSDAWNQTPAEASGRFVITLATPET</sequence>
<dbReference type="SMART" id="SM00387">
    <property type="entry name" value="HATPase_c"/>
    <property type="match status" value="1"/>
</dbReference>
<dbReference type="InterPro" id="IPR005467">
    <property type="entry name" value="His_kinase_dom"/>
</dbReference>
<feature type="transmembrane region" description="Helical" evidence="13">
    <location>
        <begin position="153"/>
        <end position="171"/>
    </location>
</feature>
<keyword evidence="5" id="KW-0808">Transferase</keyword>
<keyword evidence="10 13" id="KW-1133">Transmembrane helix</keyword>
<dbReference type="InterPro" id="IPR036890">
    <property type="entry name" value="HATPase_C_sf"/>
</dbReference>
<keyword evidence="16" id="KW-1185">Reference proteome</keyword>
<evidence type="ECO:0000256" key="10">
    <source>
        <dbReference type="ARBA" id="ARBA00022989"/>
    </source>
</evidence>
<evidence type="ECO:0000256" key="1">
    <source>
        <dbReference type="ARBA" id="ARBA00000085"/>
    </source>
</evidence>
<organism evidence="15 16">
    <name type="scientific">Noviherbaspirillum suwonense</name>
    <dbReference type="NCBI Taxonomy" id="1224511"/>
    <lineage>
        <taxon>Bacteria</taxon>
        <taxon>Pseudomonadati</taxon>
        <taxon>Pseudomonadota</taxon>
        <taxon>Betaproteobacteria</taxon>
        <taxon>Burkholderiales</taxon>
        <taxon>Oxalobacteraceae</taxon>
        <taxon>Noviherbaspirillum</taxon>
    </lineage>
</organism>
<keyword evidence="12 13" id="KW-0472">Membrane</keyword>
<evidence type="ECO:0000313" key="15">
    <source>
        <dbReference type="EMBL" id="SMP41010.1"/>
    </source>
</evidence>
<evidence type="ECO:0000256" key="4">
    <source>
        <dbReference type="ARBA" id="ARBA00022553"/>
    </source>
</evidence>
<comment type="catalytic activity">
    <reaction evidence="1">
        <text>ATP + protein L-histidine = ADP + protein N-phospho-L-histidine.</text>
        <dbReference type="EC" id="2.7.13.3"/>
    </reaction>
</comment>
<dbReference type="SUPFAM" id="SSF47384">
    <property type="entry name" value="Homodimeric domain of signal transducing histidine kinase"/>
    <property type="match status" value="1"/>
</dbReference>
<keyword evidence="7" id="KW-0547">Nucleotide-binding</keyword>
<dbReference type="Pfam" id="PF02518">
    <property type="entry name" value="HATPase_c"/>
    <property type="match status" value="1"/>
</dbReference>
<comment type="caution">
    <text evidence="15">The sequence shown here is derived from an EMBL/GenBank/DDBJ whole genome shotgun (WGS) entry which is preliminary data.</text>
</comment>
<evidence type="ECO:0000256" key="11">
    <source>
        <dbReference type="ARBA" id="ARBA00023012"/>
    </source>
</evidence>
<dbReference type="PANTHER" id="PTHR42878">
    <property type="entry name" value="TWO-COMPONENT HISTIDINE KINASE"/>
    <property type="match status" value="1"/>
</dbReference>
<dbReference type="SUPFAM" id="SSF55785">
    <property type="entry name" value="PYP-like sensor domain (PAS domain)"/>
    <property type="match status" value="1"/>
</dbReference>
<keyword evidence="6 13" id="KW-0812">Transmembrane</keyword>
<evidence type="ECO:0000256" key="9">
    <source>
        <dbReference type="ARBA" id="ARBA00022840"/>
    </source>
</evidence>
<dbReference type="PRINTS" id="PR00344">
    <property type="entry name" value="BCTRLSENSOR"/>
</dbReference>
<evidence type="ECO:0000256" key="6">
    <source>
        <dbReference type="ARBA" id="ARBA00022692"/>
    </source>
</evidence>
<feature type="transmembrane region" description="Helical" evidence="13">
    <location>
        <begin position="106"/>
        <end position="133"/>
    </location>
</feature>
<dbReference type="InterPro" id="IPR036097">
    <property type="entry name" value="HisK_dim/P_sf"/>
</dbReference>
<evidence type="ECO:0000256" key="2">
    <source>
        <dbReference type="ARBA" id="ARBA00004141"/>
    </source>
</evidence>
<dbReference type="SUPFAM" id="SSF55874">
    <property type="entry name" value="ATPase domain of HSP90 chaperone/DNA topoisomerase II/histidine kinase"/>
    <property type="match status" value="1"/>
</dbReference>
<feature type="transmembrane region" description="Helical" evidence="13">
    <location>
        <begin position="16"/>
        <end position="34"/>
    </location>
</feature>
<dbReference type="InterPro" id="IPR004358">
    <property type="entry name" value="Sig_transdc_His_kin-like_C"/>
</dbReference>
<reference evidence="15 16" key="1">
    <citation type="submission" date="2017-05" db="EMBL/GenBank/DDBJ databases">
        <authorList>
            <person name="Varghese N."/>
            <person name="Submissions S."/>
        </authorList>
    </citation>
    <scope>NUCLEOTIDE SEQUENCE [LARGE SCALE GENOMIC DNA]</scope>
    <source>
        <strain evidence="15 16">DSM 26001</strain>
    </source>
</reference>
<dbReference type="Proteomes" id="UP001158049">
    <property type="component" value="Unassembled WGS sequence"/>
</dbReference>
<dbReference type="GO" id="GO:0016301">
    <property type="term" value="F:kinase activity"/>
    <property type="evidence" value="ECO:0007669"/>
    <property type="project" value="UniProtKB-KW"/>
</dbReference>
<dbReference type="CDD" id="cd00082">
    <property type="entry name" value="HisKA"/>
    <property type="match status" value="1"/>
</dbReference>
<dbReference type="Pfam" id="PF25323">
    <property type="entry name" value="6TM_PilS"/>
    <property type="match status" value="1"/>
</dbReference>
<evidence type="ECO:0000313" key="16">
    <source>
        <dbReference type="Proteomes" id="UP001158049"/>
    </source>
</evidence>